<name>A0A7X0RG44_9ACTN</name>
<gene>
    <name evidence="2" type="ORF">H5V45_10125</name>
</gene>
<proteinExistence type="predicted"/>
<dbReference type="AlphaFoldDB" id="A0A7X0RG44"/>
<accession>A0A7X0RG44</accession>
<dbReference type="EMBL" id="JACKXE010000001">
    <property type="protein sequence ID" value="MBB6627676.1"/>
    <property type="molecule type" value="Genomic_DNA"/>
</dbReference>
<feature type="compositionally biased region" description="Basic and acidic residues" evidence="1">
    <location>
        <begin position="131"/>
        <end position="144"/>
    </location>
</feature>
<protein>
    <submittedName>
        <fullName evidence="2">Uncharacterized protein</fullName>
    </submittedName>
</protein>
<sequence>MPPTVFTNISDMITGLLDAGETIIDQAVIDDVKEKLQKAQQQMDANRFSDVEVEPAAFGDTSAAASLGYHHTKAHQVISDTLQGVLVDLERFRNGIVKAETLLADADSTSEADLKKKQQATELLSYIPRHSQGDRANHQSRNEHLPTNGGADA</sequence>
<evidence type="ECO:0000313" key="2">
    <source>
        <dbReference type="EMBL" id="MBB6627676.1"/>
    </source>
</evidence>
<dbReference type="Proteomes" id="UP000523955">
    <property type="component" value="Unassembled WGS sequence"/>
</dbReference>
<reference evidence="2 3" key="1">
    <citation type="submission" date="2020-08" db="EMBL/GenBank/DDBJ databases">
        <authorList>
            <person name="Seo M.-J."/>
        </authorList>
    </citation>
    <scope>NUCLEOTIDE SEQUENCE [LARGE SCALE GENOMIC DNA]</scope>
    <source>
        <strain evidence="2 3">KIGAM211</strain>
    </source>
</reference>
<feature type="region of interest" description="Disordered" evidence="1">
    <location>
        <begin position="127"/>
        <end position="153"/>
    </location>
</feature>
<evidence type="ECO:0000256" key="1">
    <source>
        <dbReference type="SAM" id="MobiDB-lite"/>
    </source>
</evidence>
<comment type="caution">
    <text evidence="2">The sequence shown here is derived from an EMBL/GenBank/DDBJ whole genome shotgun (WGS) entry which is preliminary data.</text>
</comment>
<dbReference type="RefSeq" id="WP_185252815.1">
    <property type="nucleotide sequence ID" value="NZ_JACKXE010000001.1"/>
</dbReference>
<evidence type="ECO:0000313" key="3">
    <source>
        <dbReference type="Proteomes" id="UP000523955"/>
    </source>
</evidence>
<keyword evidence="3" id="KW-1185">Reference proteome</keyword>
<organism evidence="2 3">
    <name type="scientific">Nocardioides luti</name>
    <dbReference type="NCBI Taxonomy" id="2761101"/>
    <lineage>
        <taxon>Bacteria</taxon>
        <taxon>Bacillati</taxon>
        <taxon>Actinomycetota</taxon>
        <taxon>Actinomycetes</taxon>
        <taxon>Propionibacteriales</taxon>
        <taxon>Nocardioidaceae</taxon>
        <taxon>Nocardioides</taxon>
    </lineage>
</organism>